<name>A0A495QBC2_9ACTN</name>
<dbReference type="RefSeq" id="WP_121437801.1">
    <property type="nucleotide sequence ID" value="NZ_RBWU01000007.1"/>
</dbReference>
<dbReference type="Pfam" id="PF14472">
    <property type="entry name" value="DUF4429"/>
    <property type="match status" value="2"/>
</dbReference>
<organism evidence="2 3">
    <name type="scientific">Actinomadura pelletieri DSM 43383</name>
    <dbReference type="NCBI Taxonomy" id="1120940"/>
    <lineage>
        <taxon>Bacteria</taxon>
        <taxon>Bacillati</taxon>
        <taxon>Actinomycetota</taxon>
        <taxon>Actinomycetes</taxon>
        <taxon>Streptosporangiales</taxon>
        <taxon>Thermomonosporaceae</taxon>
        <taxon>Actinomadura</taxon>
    </lineage>
</organism>
<keyword evidence="3" id="KW-1185">Reference proteome</keyword>
<dbReference type="AlphaFoldDB" id="A0A495QBC2"/>
<protein>
    <submittedName>
        <fullName evidence="2">Uncharacterized protein DUF4429</fullName>
    </submittedName>
</protein>
<dbReference type="OrthoDB" id="5996503at2"/>
<evidence type="ECO:0000313" key="2">
    <source>
        <dbReference type="EMBL" id="RKS68983.1"/>
    </source>
</evidence>
<dbReference type="InterPro" id="IPR027860">
    <property type="entry name" value="DUF4429"/>
</dbReference>
<feature type="domain" description="DUF4429" evidence="1">
    <location>
        <begin position="150"/>
        <end position="247"/>
    </location>
</feature>
<reference evidence="2 3" key="1">
    <citation type="submission" date="2018-10" db="EMBL/GenBank/DDBJ databases">
        <title>Genomic Encyclopedia of Archaeal and Bacterial Type Strains, Phase II (KMG-II): from individual species to whole genera.</title>
        <authorList>
            <person name="Goeker M."/>
        </authorList>
    </citation>
    <scope>NUCLEOTIDE SEQUENCE [LARGE SCALE GENOMIC DNA]</scope>
    <source>
        <strain evidence="2 3">DSM 43383</strain>
    </source>
</reference>
<sequence length="303" mass="34136">MAERVKLRVDALVWDGHEIQLCYEDPLPDEDVYRTRQRLRDVLREVSVPVTALAAVQNTLPHRNRVGVIRLVPRAHASPFHQVAGVGIIDAVNPLIIGYSAKSSLLAEYYVTEIRRAIHMHGLADTPADEFAIAVPNPLEHLTADDAFAEIDDHKLAITWGKNARREKTQGKRQQIVPLDSIHSIRYVPDHSIRYVPDDLDPDGIGYIQITPTGTTPATQPHPTEDPHSILLFSSEQFADGMLFAAHLATLTPARFRAANKTGEQDVVDNPVDELRTLLRLRDTQQISHQDFEIRKWKLFRGI</sequence>
<evidence type="ECO:0000313" key="3">
    <source>
        <dbReference type="Proteomes" id="UP000274601"/>
    </source>
</evidence>
<accession>A0A495QBC2</accession>
<proteinExistence type="predicted"/>
<dbReference type="EMBL" id="RBWU01000007">
    <property type="protein sequence ID" value="RKS68983.1"/>
    <property type="molecule type" value="Genomic_DNA"/>
</dbReference>
<gene>
    <name evidence="2" type="ORF">BZB76_6121</name>
</gene>
<comment type="caution">
    <text evidence="2">The sequence shown here is derived from an EMBL/GenBank/DDBJ whole genome shotgun (WGS) entry which is preliminary data.</text>
</comment>
<dbReference type="Proteomes" id="UP000274601">
    <property type="component" value="Unassembled WGS sequence"/>
</dbReference>
<evidence type="ECO:0000259" key="1">
    <source>
        <dbReference type="Pfam" id="PF14472"/>
    </source>
</evidence>
<feature type="domain" description="DUF4429" evidence="1">
    <location>
        <begin position="35"/>
        <end position="115"/>
    </location>
</feature>